<name>A0A3S4M030_SALET</name>
<organism evidence="1 2">
    <name type="scientific">Salmonella enterica I</name>
    <dbReference type="NCBI Taxonomy" id="59201"/>
    <lineage>
        <taxon>Bacteria</taxon>
        <taxon>Pseudomonadati</taxon>
        <taxon>Pseudomonadota</taxon>
        <taxon>Gammaproteobacteria</taxon>
        <taxon>Enterobacterales</taxon>
        <taxon>Enterobacteriaceae</taxon>
        <taxon>Salmonella</taxon>
    </lineage>
</organism>
<keyword evidence="1" id="KW-0456">Lyase</keyword>
<reference evidence="1 2" key="1">
    <citation type="submission" date="2018-12" db="EMBL/GenBank/DDBJ databases">
        <authorList>
            <consortium name="Pathogen Informatics"/>
        </authorList>
    </citation>
    <scope>NUCLEOTIDE SEQUENCE [LARGE SCALE GENOMIC DNA]</scope>
    <source>
        <strain evidence="1 2">NCTC6754</strain>
    </source>
</reference>
<accession>A0A3S4M030</accession>
<dbReference type="EC" id="4.3.1.3" evidence="1"/>
<sequence>MSQWPRRQDGDSGKWRANTRGIIAVEWLAACQGIDLREGLTSSPLLEQARQTLREQVAHYTQDRFFRARY</sequence>
<dbReference type="GO" id="GO:0004397">
    <property type="term" value="F:histidine ammonia-lyase activity"/>
    <property type="evidence" value="ECO:0007669"/>
    <property type="project" value="UniProtKB-EC"/>
</dbReference>
<dbReference type="Gene3D" id="1.20.200.10">
    <property type="entry name" value="Fumarase/aspartase (Central domain)"/>
    <property type="match status" value="1"/>
</dbReference>
<protein>
    <submittedName>
        <fullName evidence="1">Histidine ammonia-lyase</fullName>
        <ecNumber evidence="1">4.3.1.3</ecNumber>
    </submittedName>
</protein>
<dbReference type="SUPFAM" id="SSF48557">
    <property type="entry name" value="L-aspartase-like"/>
    <property type="match status" value="1"/>
</dbReference>
<proteinExistence type="predicted"/>
<dbReference type="InterPro" id="IPR008948">
    <property type="entry name" value="L-Aspartase-like"/>
</dbReference>
<gene>
    <name evidence="1" type="primary">hutH_1</name>
    <name evidence="1" type="ORF">NCTC6754_07282</name>
</gene>
<dbReference type="EMBL" id="LR134190">
    <property type="protein sequence ID" value="VEB61906.1"/>
    <property type="molecule type" value="Genomic_DNA"/>
</dbReference>
<evidence type="ECO:0000313" key="1">
    <source>
        <dbReference type="EMBL" id="VEB61906.1"/>
    </source>
</evidence>
<dbReference type="AlphaFoldDB" id="A0A3S4M030"/>
<evidence type="ECO:0000313" key="2">
    <source>
        <dbReference type="Proteomes" id="UP000269208"/>
    </source>
</evidence>
<dbReference type="Proteomes" id="UP000269208">
    <property type="component" value="Chromosome"/>
</dbReference>